<keyword evidence="5 11" id="KW-0545">Nucleotide biosynthesis</keyword>
<dbReference type="GO" id="GO:0006227">
    <property type="term" value="P:dUDP biosynthetic process"/>
    <property type="evidence" value="ECO:0007669"/>
    <property type="project" value="TreeGrafter"/>
</dbReference>
<evidence type="ECO:0000256" key="10">
    <source>
        <dbReference type="ARBA" id="ARBA00057735"/>
    </source>
</evidence>
<dbReference type="OrthoDB" id="9774907at2"/>
<evidence type="ECO:0000313" key="14">
    <source>
        <dbReference type="Proteomes" id="UP000070427"/>
    </source>
</evidence>
<dbReference type="GO" id="GO:0005829">
    <property type="term" value="C:cytosol"/>
    <property type="evidence" value="ECO:0007669"/>
    <property type="project" value="TreeGrafter"/>
</dbReference>
<dbReference type="InterPro" id="IPR018094">
    <property type="entry name" value="Thymidylate_kinase"/>
</dbReference>
<dbReference type="GO" id="GO:0006233">
    <property type="term" value="P:dTDP biosynthetic process"/>
    <property type="evidence" value="ECO:0007669"/>
    <property type="project" value="InterPro"/>
</dbReference>
<proteinExistence type="inferred from homology"/>
<dbReference type="HAMAP" id="MF_00165">
    <property type="entry name" value="Thymidylate_kinase"/>
    <property type="match status" value="1"/>
</dbReference>
<dbReference type="GO" id="GO:0006235">
    <property type="term" value="P:dTTP biosynthetic process"/>
    <property type="evidence" value="ECO:0007669"/>
    <property type="project" value="UniProtKB-UniRule"/>
</dbReference>
<dbReference type="EMBL" id="LOED01000020">
    <property type="protein sequence ID" value="KXG76365.1"/>
    <property type="molecule type" value="Genomic_DNA"/>
</dbReference>
<evidence type="ECO:0000256" key="4">
    <source>
        <dbReference type="ARBA" id="ARBA00022679"/>
    </source>
</evidence>
<comment type="catalytic activity">
    <reaction evidence="9 11">
        <text>dTMP + ATP = dTDP + ADP</text>
        <dbReference type="Rhea" id="RHEA:13517"/>
        <dbReference type="ChEBI" id="CHEBI:30616"/>
        <dbReference type="ChEBI" id="CHEBI:58369"/>
        <dbReference type="ChEBI" id="CHEBI:63528"/>
        <dbReference type="ChEBI" id="CHEBI:456216"/>
        <dbReference type="EC" id="2.7.4.9"/>
    </reaction>
</comment>
<evidence type="ECO:0000256" key="1">
    <source>
        <dbReference type="ARBA" id="ARBA00009776"/>
    </source>
</evidence>
<dbReference type="InParanoid" id="A0A140L740"/>
<dbReference type="RefSeq" id="WP_066353734.1">
    <property type="nucleotide sequence ID" value="NZ_LOED01000020.1"/>
</dbReference>
<keyword evidence="8 11" id="KW-0067">ATP-binding</keyword>
<dbReference type="FunCoup" id="A0A140L740">
    <property type="interactions" value="275"/>
</dbReference>
<dbReference type="GO" id="GO:0005524">
    <property type="term" value="F:ATP binding"/>
    <property type="evidence" value="ECO:0007669"/>
    <property type="project" value="UniProtKB-UniRule"/>
</dbReference>
<evidence type="ECO:0000256" key="8">
    <source>
        <dbReference type="ARBA" id="ARBA00022840"/>
    </source>
</evidence>
<evidence type="ECO:0000256" key="6">
    <source>
        <dbReference type="ARBA" id="ARBA00022741"/>
    </source>
</evidence>
<dbReference type="FunFam" id="3.40.50.300:FF:000225">
    <property type="entry name" value="Thymidylate kinase"/>
    <property type="match status" value="1"/>
</dbReference>
<sequence length="210" mass="23328">MGRSARKGKFITIEGPDGAGKTTQAEKLVEYLKSKGKRVIATREPGGTALGEQLRKILLDPEGSPVSSAEALIYAACRAQLLEKMVIPALKEGFIVVCDRFVDSSLAYQGYARGIGINRILQLNKWVIGPYWPDVTILLDIDPAESLKRLTGGKDRLESEALEFHQKVREGYMKVREMFPERIKVIDASLPVKEVFERLVAELEKAGILE</sequence>
<keyword evidence="7 11" id="KW-0418">Kinase</keyword>
<dbReference type="NCBIfam" id="TIGR00041">
    <property type="entry name" value="DTMP_kinase"/>
    <property type="match status" value="1"/>
</dbReference>
<dbReference type="SUPFAM" id="SSF52540">
    <property type="entry name" value="P-loop containing nucleoside triphosphate hydrolases"/>
    <property type="match status" value="1"/>
</dbReference>
<evidence type="ECO:0000313" key="13">
    <source>
        <dbReference type="EMBL" id="KXG76365.1"/>
    </source>
</evidence>
<dbReference type="CDD" id="cd01672">
    <property type="entry name" value="TMPK"/>
    <property type="match status" value="1"/>
</dbReference>
<keyword evidence="6 11" id="KW-0547">Nucleotide-binding</keyword>
<evidence type="ECO:0000256" key="2">
    <source>
        <dbReference type="ARBA" id="ARBA00012980"/>
    </source>
</evidence>
<dbReference type="InterPro" id="IPR018095">
    <property type="entry name" value="Thymidylate_kin_CS"/>
</dbReference>
<comment type="function">
    <text evidence="10 11">Phosphorylation of dTMP to form dTDP in both de novo and salvage pathways of dTTP synthesis.</text>
</comment>
<dbReference type="AlphaFoldDB" id="A0A140L740"/>
<comment type="similarity">
    <text evidence="1 11">Belongs to the thymidylate kinase family.</text>
</comment>
<feature type="domain" description="Thymidylate kinase-like" evidence="12">
    <location>
        <begin position="13"/>
        <end position="197"/>
    </location>
</feature>
<evidence type="ECO:0000256" key="11">
    <source>
        <dbReference type="HAMAP-Rule" id="MF_00165"/>
    </source>
</evidence>
<dbReference type="Gene3D" id="3.40.50.300">
    <property type="entry name" value="P-loop containing nucleotide triphosphate hydrolases"/>
    <property type="match status" value="1"/>
</dbReference>
<organism evidence="13 14">
    <name type="scientific">Fervidicola ferrireducens</name>
    <dbReference type="NCBI Taxonomy" id="520764"/>
    <lineage>
        <taxon>Bacteria</taxon>
        <taxon>Bacillati</taxon>
        <taxon>Bacillota</taxon>
        <taxon>Clostridia</taxon>
        <taxon>Thermosediminibacterales</taxon>
        <taxon>Thermosediminibacteraceae</taxon>
        <taxon>Fervidicola</taxon>
    </lineage>
</organism>
<dbReference type="InterPro" id="IPR039430">
    <property type="entry name" value="Thymidylate_kin-like_dom"/>
</dbReference>
<dbReference type="PANTHER" id="PTHR10344">
    <property type="entry name" value="THYMIDYLATE KINASE"/>
    <property type="match status" value="1"/>
</dbReference>
<evidence type="ECO:0000256" key="9">
    <source>
        <dbReference type="ARBA" id="ARBA00048743"/>
    </source>
</evidence>
<name>A0A140L740_9FIRM</name>
<accession>A0A140L740</accession>
<reference evidence="13 14" key="1">
    <citation type="submission" date="2015-12" db="EMBL/GenBank/DDBJ databases">
        <title>Draft genome sequnece of Fervidicola ferrireducens strain Y170.</title>
        <authorList>
            <person name="Patel B.K."/>
        </authorList>
    </citation>
    <scope>NUCLEOTIDE SEQUENCE [LARGE SCALE GENOMIC DNA]</scope>
    <source>
        <strain evidence="13 14">Y170</strain>
    </source>
</reference>
<dbReference type="Pfam" id="PF02223">
    <property type="entry name" value="Thymidylate_kin"/>
    <property type="match status" value="1"/>
</dbReference>
<feature type="binding site" evidence="11">
    <location>
        <begin position="15"/>
        <end position="22"/>
    </location>
    <ligand>
        <name>ATP</name>
        <dbReference type="ChEBI" id="CHEBI:30616"/>
    </ligand>
</feature>
<dbReference type="Proteomes" id="UP000070427">
    <property type="component" value="Unassembled WGS sequence"/>
</dbReference>
<evidence type="ECO:0000256" key="5">
    <source>
        <dbReference type="ARBA" id="ARBA00022727"/>
    </source>
</evidence>
<evidence type="ECO:0000256" key="7">
    <source>
        <dbReference type="ARBA" id="ARBA00022777"/>
    </source>
</evidence>
<dbReference type="InterPro" id="IPR027417">
    <property type="entry name" value="P-loop_NTPase"/>
</dbReference>
<keyword evidence="14" id="KW-1185">Reference proteome</keyword>
<dbReference type="GO" id="GO:0004798">
    <property type="term" value="F:dTMP kinase activity"/>
    <property type="evidence" value="ECO:0007669"/>
    <property type="project" value="UniProtKB-UniRule"/>
</dbReference>
<dbReference type="PROSITE" id="PS01331">
    <property type="entry name" value="THYMIDYLATE_KINASE"/>
    <property type="match status" value="1"/>
</dbReference>
<dbReference type="PATRIC" id="fig|520764.3.peg.1723"/>
<gene>
    <name evidence="11 13" type="primary">tmk</name>
    <name evidence="13" type="ORF">AN618_16050</name>
</gene>
<dbReference type="EC" id="2.7.4.9" evidence="2 11"/>
<evidence type="ECO:0000259" key="12">
    <source>
        <dbReference type="Pfam" id="PF02223"/>
    </source>
</evidence>
<dbReference type="STRING" id="520764.AN618_16050"/>
<evidence type="ECO:0000256" key="3">
    <source>
        <dbReference type="ARBA" id="ARBA00017144"/>
    </source>
</evidence>
<comment type="caution">
    <text evidence="13">The sequence shown here is derived from an EMBL/GenBank/DDBJ whole genome shotgun (WGS) entry which is preliminary data.</text>
</comment>
<dbReference type="PANTHER" id="PTHR10344:SF4">
    <property type="entry name" value="UMP-CMP KINASE 2, MITOCHONDRIAL"/>
    <property type="match status" value="1"/>
</dbReference>
<keyword evidence="4 11" id="KW-0808">Transferase</keyword>
<protein>
    <recommendedName>
        <fullName evidence="3 11">Thymidylate kinase</fullName>
        <ecNumber evidence="2 11">2.7.4.9</ecNumber>
    </recommendedName>
    <alternativeName>
        <fullName evidence="11">dTMP kinase</fullName>
    </alternativeName>
</protein>